<dbReference type="Proteomes" id="UP000533900">
    <property type="component" value="Unassembled WGS sequence"/>
</dbReference>
<gene>
    <name evidence="1" type="ORF">H7F21_08180</name>
</gene>
<name>A0A842ITE8_9FLAO</name>
<dbReference type="RefSeq" id="WP_185788784.1">
    <property type="nucleotide sequence ID" value="NZ_JACLCP010000002.1"/>
</dbReference>
<keyword evidence="2" id="KW-1185">Reference proteome</keyword>
<reference evidence="1" key="1">
    <citation type="submission" date="2020-08" db="EMBL/GenBank/DDBJ databases">
        <title>Winogradskyella ouciana sp. nov., isolated from the hadal seawater of the Mariana Trench.</title>
        <authorList>
            <person name="He X."/>
        </authorList>
    </citation>
    <scope>NUCLEOTIDE SEQUENCE [LARGE SCALE GENOMIC DNA]</scope>
    <source>
        <strain evidence="1">KCTC 52348</strain>
    </source>
</reference>
<dbReference type="EMBL" id="JACLCP010000002">
    <property type="protein sequence ID" value="MBC2845066.1"/>
    <property type="molecule type" value="Genomic_DNA"/>
</dbReference>
<evidence type="ECO:0000313" key="2">
    <source>
        <dbReference type="Proteomes" id="UP000533900"/>
    </source>
</evidence>
<evidence type="ECO:0000313" key="1">
    <source>
        <dbReference type="EMBL" id="MBC2845066.1"/>
    </source>
</evidence>
<comment type="caution">
    <text evidence="1">The sequence shown here is derived from an EMBL/GenBank/DDBJ whole genome shotgun (WGS) entry which is preliminary data.</text>
</comment>
<organism evidence="1 2">
    <name type="scientific">Winogradskyella flava</name>
    <dbReference type="NCBI Taxonomy" id="1884876"/>
    <lineage>
        <taxon>Bacteria</taxon>
        <taxon>Pseudomonadati</taxon>
        <taxon>Bacteroidota</taxon>
        <taxon>Flavobacteriia</taxon>
        <taxon>Flavobacteriales</taxon>
        <taxon>Flavobacteriaceae</taxon>
        <taxon>Winogradskyella</taxon>
    </lineage>
</organism>
<accession>A0A842ITE8</accession>
<protein>
    <submittedName>
        <fullName evidence="1">Uncharacterized protein</fullName>
    </submittedName>
</protein>
<sequence length="205" mass="23244">MAVSQATYDCLYIGKQLQERIGDFSESEIQLFAYLACLLALYDGKNVASWGYIFIQNENGSPFSDDLSNALIRLSQIGSLLDTDKDNYFNLTPNGESFLNKIDKFSINLSREKYLKSAITMVDFFPYGILTNAINNEPLLQSIKGLKVRRNLLDEDGSGRVLLYEQFKLLRTVIDQNNIGLLKPAYLWLNSIAFYNENPGKPTQL</sequence>
<proteinExistence type="predicted"/>
<dbReference type="AlphaFoldDB" id="A0A842ITE8"/>